<dbReference type="Gene3D" id="3.20.20.120">
    <property type="entry name" value="Enolase-like C-terminal domain"/>
    <property type="match status" value="1"/>
</dbReference>
<dbReference type="Pfam" id="PF13378">
    <property type="entry name" value="MR_MLE_C"/>
    <property type="match status" value="1"/>
</dbReference>
<keyword evidence="3" id="KW-1185">Reference proteome</keyword>
<organism evidence="2 3">
    <name type="scientific">Jimgerdemannia flammicorona</name>
    <dbReference type="NCBI Taxonomy" id="994334"/>
    <lineage>
        <taxon>Eukaryota</taxon>
        <taxon>Fungi</taxon>
        <taxon>Fungi incertae sedis</taxon>
        <taxon>Mucoromycota</taxon>
        <taxon>Mucoromycotina</taxon>
        <taxon>Endogonomycetes</taxon>
        <taxon>Endogonales</taxon>
        <taxon>Endogonaceae</taxon>
        <taxon>Jimgerdemannia</taxon>
    </lineage>
</organism>
<dbReference type="PANTHER" id="PTHR48080:SF2">
    <property type="entry name" value="D-GALACTONATE DEHYDRATASE"/>
    <property type="match status" value="1"/>
</dbReference>
<feature type="domain" description="Enolase C-terminal" evidence="1">
    <location>
        <begin position="95"/>
        <end position="248"/>
    </location>
</feature>
<reference evidence="2 3" key="1">
    <citation type="journal article" date="2018" name="New Phytol.">
        <title>Phylogenomics of Endogonaceae and evolution of mycorrhizas within Mucoromycota.</title>
        <authorList>
            <person name="Chang Y."/>
            <person name="Desiro A."/>
            <person name="Na H."/>
            <person name="Sandor L."/>
            <person name="Lipzen A."/>
            <person name="Clum A."/>
            <person name="Barry K."/>
            <person name="Grigoriev I.V."/>
            <person name="Martin F.M."/>
            <person name="Stajich J.E."/>
            <person name="Smith M.E."/>
            <person name="Bonito G."/>
            <person name="Spatafora J.W."/>
        </authorList>
    </citation>
    <scope>NUCLEOTIDE SEQUENCE [LARGE SCALE GENOMIC DNA]</scope>
    <source>
        <strain evidence="2 3">GMNB39</strain>
    </source>
</reference>
<accession>A0A432ZZR3</accession>
<dbReference type="Proteomes" id="UP000268093">
    <property type="component" value="Unassembled WGS sequence"/>
</dbReference>
<dbReference type="EMBL" id="RBNI01024335">
    <property type="protein sequence ID" value="RUO95981.1"/>
    <property type="molecule type" value="Genomic_DNA"/>
</dbReference>
<name>A0A432ZZR3_9FUNG</name>
<dbReference type="PANTHER" id="PTHR48080">
    <property type="entry name" value="D-GALACTONATE DEHYDRATASE-RELATED"/>
    <property type="match status" value="1"/>
</dbReference>
<protein>
    <submittedName>
        <fullName evidence="2">Enolase C-terminal domain-like protein</fullName>
    </submittedName>
</protein>
<gene>
    <name evidence="2" type="ORF">BC936DRAFT_142852</name>
</gene>
<dbReference type="InterPro" id="IPR029065">
    <property type="entry name" value="Enolase_C-like"/>
</dbReference>
<sequence>MVMEYTFVSFVLTIVFALIYGIRIGRSSVSVVPSKIVLEPYRHVGGDRPSDVAIAAKAAQQAGFIAQGQRCPGPCSGDSGCLWPRLWYRRGLQRACSQALARALAKLLEPLEPMFIEESVLVENMEAFREITRHTTIPIATGERLFSRWDYKGLLRDGYVDIVQPDLSHAECKKIASMAEAYDVALAPHCPLLWRHAWMPPVIMPLSRFNYLHYNQGADLLWTISKTKRCLSTATGWLRFPRGPGSGWKSTRNSFAKRRKLVISRVQYRDIKIGQ</sequence>
<comment type="caution">
    <text evidence="2">The sequence shown here is derived from an EMBL/GenBank/DDBJ whole genome shotgun (WGS) entry which is preliminary data.</text>
</comment>
<evidence type="ECO:0000313" key="3">
    <source>
        <dbReference type="Proteomes" id="UP000268093"/>
    </source>
</evidence>
<proteinExistence type="predicted"/>
<dbReference type="InterPro" id="IPR034593">
    <property type="entry name" value="DgoD-like"/>
</dbReference>
<dbReference type="AlphaFoldDB" id="A0A432ZZR3"/>
<evidence type="ECO:0000313" key="2">
    <source>
        <dbReference type="EMBL" id="RUO95981.1"/>
    </source>
</evidence>
<dbReference type="OrthoDB" id="2579025at2759"/>
<dbReference type="SUPFAM" id="SSF51604">
    <property type="entry name" value="Enolase C-terminal domain-like"/>
    <property type="match status" value="1"/>
</dbReference>
<evidence type="ECO:0000259" key="1">
    <source>
        <dbReference type="Pfam" id="PF13378"/>
    </source>
</evidence>
<dbReference type="InterPro" id="IPR036849">
    <property type="entry name" value="Enolase-like_C_sf"/>
</dbReference>